<dbReference type="InterPro" id="IPR012951">
    <property type="entry name" value="BBE"/>
</dbReference>
<name>A0AAD8NB29_9APIA</name>
<dbReference type="GO" id="GO:0016491">
    <property type="term" value="F:oxidoreductase activity"/>
    <property type="evidence" value="ECO:0007669"/>
    <property type="project" value="InterPro"/>
</dbReference>
<reference evidence="4" key="1">
    <citation type="submission" date="2023-02" db="EMBL/GenBank/DDBJ databases">
        <title>Genome of toxic invasive species Heracleum sosnowskyi carries increased number of genes despite the absence of recent whole-genome duplications.</title>
        <authorList>
            <person name="Schelkunov M."/>
            <person name="Shtratnikova V."/>
            <person name="Makarenko M."/>
            <person name="Klepikova A."/>
            <person name="Omelchenko D."/>
            <person name="Novikova G."/>
            <person name="Obukhova E."/>
            <person name="Bogdanov V."/>
            <person name="Penin A."/>
            <person name="Logacheva M."/>
        </authorList>
    </citation>
    <scope>NUCLEOTIDE SEQUENCE</scope>
    <source>
        <strain evidence="4">Hsosn_3</strain>
        <tissue evidence="4">Leaf</tissue>
    </source>
</reference>
<dbReference type="Proteomes" id="UP001237642">
    <property type="component" value="Unassembled WGS sequence"/>
</dbReference>
<protein>
    <submittedName>
        <fullName evidence="4">BBE domain-containing protein</fullName>
    </submittedName>
</protein>
<keyword evidence="2" id="KW-0274">FAD</keyword>
<dbReference type="AlphaFoldDB" id="A0AAD8NB29"/>
<proteinExistence type="predicted"/>
<evidence type="ECO:0000259" key="3">
    <source>
        <dbReference type="Pfam" id="PF08031"/>
    </source>
</evidence>
<dbReference type="GO" id="GO:0050660">
    <property type="term" value="F:flavin adenine dinucleotide binding"/>
    <property type="evidence" value="ECO:0007669"/>
    <property type="project" value="InterPro"/>
</dbReference>
<gene>
    <name evidence="4" type="ORF">POM88_000708</name>
</gene>
<evidence type="ECO:0000313" key="5">
    <source>
        <dbReference type="Proteomes" id="UP001237642"/>
    </source>
</evidence>
<dbReference type="Gene3D" id="3.30.465.10">
    <property type="match status" value="1"/>
</dbReference>
<dbReference type="EMBL" id="JAUIZM010000001">
    <property type="protein sequence ID" value="KAK1401103.1"/>
    <property type="molecule type" value="Genomic_DNA"/>
</dbReference>
<comment type="caution">
    <text evidence="4">The sequence shown here is derived from an EMBL/GenBank/DDBJ whole genome shotgun (WGS) entry which is preliminary data.</text>
</comment>
<reference evidence="4" key="2">
    <citation type="submission" date="2023-05" db="EMBL/GenBank/DDBJ databases">
        <authorList>
            <person name="Schelkunov M.I."/>
        </authorList>
    </citation>
    <scope>NUCLEOTIDE SEQUENCE</scope>
    <source>
        <strain evidence="4">Hsosn_3</strain>
        <tissue evidence="4">Leaf</tissue>
    </source>
</reference>
<feature type="domain" description="Berberine/berberine-like" evidence="3">
    <location>
        <begin position="110"/>
        <end position="168"/>
    </location>
</feature>
<sequence length="170" mass="19461">MQERFPELNLVKEDCSEVSYIQSVLAFSLYSPEQPIEVLLERSTFKLPTKVKSAHVRQPISKEGLHGIWEMLLKLENATNVVFTSFGGKLDEYSESSVPYPHRPVSPRTAFADYSDLDLGANNQNGVTNYTQASKWGKMYFKNNFDRLVQIKSKVDPTNFFRHEQSIPPL</sequence>
<keyword evidence="1" id="KW-0285">Flavoprotein</keyword>
<evidence type="ECO:0000256" key="2">
    <source>
        <dbReference type="ARBA" id="ARBA00022827"/>
    </source>
</evidence>
<dbReference type="InterPro" id="IPR016169">
    <property type="entry name" value="FAD-bd_PCMH_sub2"/>
</dbReference>
<evidence type="ECO:0000313" key="4">
    <source>
        <dbReference type="EMBL" id="KAK1401103.1"/>
    </source>
</evidence>
<dbReference type="PANTHER" id="PTHR32448">
    <property type="entry name" value="OS08G0158400 PROTEIN"/>
    <property type="match status" value="1"/>
</dbReference>
<dbReference type="Gene3D" id="3.40.462.20">
    <property type="match status" value="1"/>
</dbReference>
<dbReference type="Pfam" id="PF08031">
    <property type="entry name" value="BBE"/>
    <property type="match status" value="1"/>
</dbReference>
<organism evidence="4 5">
    <name type="scientific">Heracleum sosnowskyi</name>
    <dbReference type="NCBI Taxonomy" id="360622"/>
    <lineage>
        <taxon>Eukaryota</taxon>
        <taxon>Viridiplantae</taxon>
        <taxon>Streptophyta</taxon>
        <taxon>Embryophyta</taxon>
        <taxon>Tracheophyta</taxon>
        <taxon>Spermatophyta</taxon>
        <taxon>Magnoliopsida</taxon>
        <taxon>eudicotyledons</taxon>
        <taxon>Gunneridae</taxon>
        <taxon>Pentapetalae</taxon>
        <taxon>asterids</taxon>
        <taxon>campanulids</taxon>
        <taxon>Apiales</taxon>
        <taxon>Apiaceae</taxon>
        <taxon>Apioideae</taxon>
        <taxon>apioid superclade</taxon>
        <taxon>Tordylieae</taxon>
        <taxon>Tordyliinae</taxon>
        <taxon>Heracleum</taxon>
    </lineage>
</organism>
<keyword evidence="5" id="KW-1185">Reference proteome</keyword>
<evidence type="ECO:0000256" key="1">
    <source>
        <dbReference type="ARBA" id="ARBA00022630"/>
    </source>
</evidence>
<accession>A0AAD8NB29</accession>